<dbReference type="SUPFAM" id="SSF52540">
    <property type="entry name" value="P-loop containing nucleoside triphosphate hydrolases"/>
    <property type="match status" value="1"/>
</dbReference>
<comment type="caution">
    <text evidence="2">The sequence shown here is derived from an EMBL/GenBank/DDBJ whole genome shotgun (WGS) entry which is preliminary data.</text>
</comment>
<dbReference type="AlphaFoldDB" id="A0A1V9FHD1"/>
<evidence type="ECO:0000313" key="3">
    <source>
        <dbReference type="Proteomes" id="UP000192796"/>
    </source>
</evidence>
<feature type="domain" description="AAA+ ATPase" evidence="1">
    <location>
        <begin position="35"/>
        <end position="270"/>
    </location>
</feature>
<reference evidence="2 3" key="1">
    <citation type="submission" date="2016-03" db="EMBL/GenBank/DDBJ databases">
        <title>Niastella vici sp. nov., isolated from farmland soil.</title>
        <authorList>
            <person name="Chen L."/>
            <person name="Wang D."/>
            <person name="Yang S."/>
            <person name="Wang G."/>
        </authorList>
    </citation>
    <scope>NUCLEOTIDE SEQUENCE [LARGE SCALE GENOMIC DNA]</scope>
    <source>
        <strain evidence="2 3">DJ57</strain>
    </source>
</reference>
<dbReference type="SMART" id="SM00382">
    <property type="entry name" value="AAA"/>
    <property type="match status" value="1"/>
</dbReference>
<evidence type="ECO:0000259" key="1">
    <source>
        <dbReference type="SMART" id="SM00382"/>
    </source>
</evidence>
<dbReference type="Proteomes" id="UP000192796">
    <property type="component" value="Unassembled WGS sequence"/>
</dbReference>
<evidence type="ECO:0000313" key="2">
    <source>
        <dbReference type="EMBL" id="OQP57789.1"/>
    </source>
</evidence>
<sequence length="385" mass="43182">MFDLKTIRTKHDTAPEHYVLDDEGLKTAVQMAIWLGKPLLLTGAPGTGKTQLAFKVANLLSAGGNSNVDSTCPFLDKPFVFNTKTTSTGTDLFYYYDAVRHFQRRYVDEMENEVNVYAPTGKVTVTSSASAAHDGRGAEEKKGATAHPFIKMNALGNAILQAWGKDAILQNEDLNDLQYLAEFNKLEKGPRSSVVLIDEIDKAPRDFPNDLLYEIENLKFYISELMNKPVAMPPTQAQIVVIMTSNFEKNLPDAFLRRCLFYHIPFPGINSLMKIVSTRLKPHLNELYGKEGEKLARVMSNINDNLEAIIKKFEEIRNILTDKQPATAELLEWVKALEKLGFFNGGVDFNKLSREQQASFYLALPVLAKNDESLSVLKKKYAYAG</sequence>
<dbReference type="OrthoDB" id="9783370at2"/>
<dbReference type="InterPro" id="IPR003593">
    <property type="entry name" value="AAA+_ATPase"/>
</dbReference>
<name>A0A1V9FHD1_9BACT</name>
<dbReference type="STRING" id="1703345.A3860_09185"/>
<keyword evidence="3" id="KW-1185">Reference proteome</keyword>
<dbReference type="EMBL" id="LVYD01000113">
    <property type="protein sequence ID" value="OQP57789.1"/>
    <property type="molecule type" value="Genomic_DNA"/>
</dbReference>
<dbReference type="Gene3D" id="3.40.50.300">
    <property type="entry name" value="P-loop containing nucleotide triphosphate hydrolases"/>
    <property type="match status" value="2"/>
</dbReference>
<organism evidence="2 3">
    <name type="scientific">Niastella vici</name>
    <dbReference type="NCBI Taxonomy" id="1703345"/>
    <lineage>
        <taxon>Bacteria</taxon>
        <taxon>Pseudomonadati</taxon>
        <taxon>Bacteroidota</taxon>
        <taxon>Chitinophagia</taxon>
        <taxon>Chitinophagales</taxon>
        <taxon>Chitinophagaceae</taxon>
        <taxon>Niastella</taxon>
    </lineage>
</organism>
<accession>A0A1V9FHD1</accession>
<dbReference type="RefSeq" id="WP_081155694.1">
    <property type="nucleotide sequence ID" value="NZ_LVYD01000113.1"/>
</dbReference>
<protein>
    <recommendedName>
        <fullName evidence="1">AAA+ ATPase domain-containing protein</fullName>
    </recommendedName>
</protein>
<gene>
    <name evidence="2" type="ORF">A3860_09185</name>
</gene>
<proteinExistence type="predicted"/>
<dbReference type="InterPro" id="IPR027417">
    <property type="entry name" value="P-loop_NTPase"/>
</dbReference>